<evidence type="ECO:0000313" key="4">
    <source>
        <dbReference type="EMBL" id="CAF4168962.1"/>
    </source>
</evidence>
<dbReference type="Proteomes" id="UP000663829">
    <property type="component" value="Unassembled WGS sequence"/>
</dbReference>
<evidence type="ECO:0000313" key="3">
    <source>
        <dbReference type="EMBL" id="CAF4079577.1"/>
    </source>
</evidence>
<reference evidence="1" key="1">
    <citation type="submission" date="2021-02" db="EMBL/GenBank/DDBJ databases">
        <authorList>
            <person name="Nowell W R."/>
        </authorList>
    </citation>
    <scope>NUCLEOTIDE SEQUENCE</scope>
</reference>
<evidence type="ECO:0000313" key="1">
    <source>
        <dbReference type="EMBL" id="CAF1282823.1"/>
    </source>
</evidence>
<organism evidence="1 5">
    <name type="scientific">Didymodactylos carnosus</name>
    <dbReference type="NCBI Taxonomy" id="1234261"/>
    <lineage>
        <taxon>Eukaryota</taxon>
        <taxon>Metazoa</taxon>
        <taxon>Spiralia</taxon>
        <taxon>Gnathifera</taxon>
        <taxon>Rotifera</taxon>
        <taxon>Eurotatoria</taxon>
        <taxon>Bdelloidea</taxon>
        <taxon>Philodinida</taxon>
        <taxon>Philodinidae</taxon>
        <taxon>Didymodactylos</taxon>
    </lineage>
</organism>
<keyword evidence="5" id="KW-1185">Reference proteome</keyword>
<dbReference type="AlphaFoldDB" id="A0A815CDX6"/>
<comment type="caution">
    <text evidence="1">The sequence shown here is derived from an EMBL/GenBank/DDBJ whole genome shotgun (WGS) entry which is preliminary data.</text>
</comment>
<gene>
    <name evidence="1" type="ORF">GPM918_LOCUS27638</name>
    <name evidence="2" type="ORF">OVA965_LOCUS31138</name>
    <name evidence="3" type="ORF">SRO942_LOCUS27994</name>
    <name evidence="4" type="ORF">TMI583_LOCUS31963</name>
</gene>
<dbReference type="EMBL" id="CAJNOK010023158">
    <property type="protein sequence ID" value="CAF1358560.1"/>
    <property type="molecule type" value="Genomic_DNA"/>
</dbReference>
<proteinExistence type="predicted"/>
<name>A0A815CDX6_9BILA</name>
<dbReference type="Proteomes" id="UP000682733">
    <property type="component" value="Unassembled WGS sequence"/>
</dbReference>
<dbReference type="EMBL" id="CAJOBA010044810">
    <property type="protein sequence ID" value="CAF4168962.1"/>
    <property type="molecule type" value="Genomic_DNA"/>
</dbReference>
<evidence type="ECO:0000313" key="5">
    <source>
        <dbReference type="Proteomes" id="UP000663829"/>
    </source>
</evidence>
<dbReference type="EMBL" id="CAJNOQ010011688">
    <property type="protein sequence ID" value="CAF1282823.1"/>
    <property type="molecule type" value="Genomic_DNA"/>
</dbReference>
<dbReference type="OrthoDB" id="10092901at2759"/>
<accession>A0A815CDX6</accession>
<dbReference type="Proteomes" id="UP000681722">
    <property type="component" value="Unassembled WGS sequence"/>
</dbReference>
<dbReference type="Proteomes" id="UP000677228">
    <property type="component" value="Unassembled WGS sequence"/>
</dbReference>
<sequence length="231" mass="26180">MSAQSNPVMKEAHRIAKANDQLITKIDTARKTNAQMPTIEYIVISTHSPDSKKLSLNVREHKSSKPASTIINSWRNLIELTVIPDLFNDNLNYKCEKYSDLVRLNKEMFVVAQKFELFGDSARAKAELEKFLTNFQSLHNNGFKQVEKLLAEPHSDLQQISKKVNDINCQIENMANINLNTRFQSAQITCEYCGKADTPLTRYSDGYLCCTNGPHPNSNAYQGQPVTDTYT</sequence>
<evidence type="ECO:0000313" key="2">
    <source>
        <dbReference type="EMBL" id="CAF1358560.1"/>
    </source>
</evidence>
<protein>
    <submittedName>
        <fullName evidence="1">Uncharacterized protein</fullName>
    </submittedName>
</protein>
<dbReference type="EMBL" id="CAJOBC010028689">
    <property type="protein sequence ID" value="CAF4079577.1"/>
    <property type="molecule type" value="Genomic_DNA"/>
</dbReference>